<accession>A0AAD7F7F1</accession>
<evidence type="ECO:0000259" key="7">
    <source>
        <dbReference type="Pfam" id="PF00557"/>
    </source>
</evidence>
<evidence type="ECO:0000256" key="2">
    <source>
        <dbReference type="ARBA" id="ARBA00008766"/>
    </source>
</evidence>
<proteinExistence type="inferred from homology"/>
<dbReference type="SUPFAM" id="SSF55920">
    <property type="entry name" value="Creatinase/aminopeptidase"/>
    <property type="match status" value="1"/>
</dbReference>
<dbReference type="Gene3D" id="3.90.230.10">
    <property type="entry name" value="Creatinase/methionine aminopeptidase superfamily"/>
    <property type="match status" value="1"/>
</dbReference>
<name>A0AAD7F7F1_9AGAR</name>
<organism evidence="10 11">
    <name type="scientific">Mycena albidolilacea</name>
    <dbReference type="NCBI Taxonomy" id="1033008"/>
    <lineage>
        <taxon>Eukaryota</taxon>
        <taxon>Fungi</taxon>
        <taxon>Dikarya</taxon>
        <taxon>Basidiomycota</taxon>
        <taxon>Agaricomycotina</taxon>
        <taxon>Agaricomycetes</taxon>
        <taxon>Agaricomycetidae</taxon>
        <taxon>Agaricales</taxon>
        <taxon>Marasmiineae</taxon>
        <taxon>Mycenaceae</taxon>
        <taxon>Mycena</taxon>
    </lineage>
</organism>
<comment type="similarity">
    <text evidence="2">Belongs to the peptidase M24B family.</text>
</comment>
<dbReference type="InterPro" id="IPR000994">
    <property type="entry name" value="Pept_M24"/>
</dbReference>
<dbReference type="InterPro" id="IPR029149">
    <property type="entry name" value="Creatin/AminoP/Spt16_N"/>
</dbReference>
<evidence type="ECO:0000313" key="10">
    <source>
        <dbReference type="EMBL" id="KAJ7368665.1"/>
    </source>
</evidence>
<keyword evidence="5" id="KW-0464">Manganese</keyword>
<feature type="region of interest" description="Disordered" evidence="6">
    <location>
        <begin position="43"/>
        <end position="62"/>
    </location>
</feature>
<dbReference type="Pfam" id="PF01321">
    <property type="entry name" value="Creatinase_N"/>
    <property type="match status" value="1"/>
</dbReference>
<dbReference type="InterPro" id="IPR000587">
    <property type="entry name" value="Creatinase_N"/>
</dbReference>
<dbReference type="Pfam" id="PF16189">
    <property type="entry name" value="Creatinase_N_2"/>
    <property type="match status" value="1"/>
</dbReference>
<evidence type="ECO:0000259" key="9">
    <source>
        <dbReference type="Pfam" id="PF16188"/>
    </source>
</evidence>
<dbReference type="EMBL" id="JARIHO010000001">
    <property type="protein sequence ID" value="KAJ7368665.1"/>
    <property type="molecule type" value="Genomic_DNA"/>
</dbReference>
<evidence type="ECO:0000256" key="3">
    <source>
        <dbReference type="ARBA" id="ARBA00022723"/>
    </source>
</evidence>
<sequence length="666" mass="73630">MTASCRGQRKLYRFLVGSQTQISRDAACLRTMFLCLPLKSRQASIPTSSDDSESGEKPAPSYRSALSGLGAGSAAVLSRLRALLSENKLDAYVIPNEDEHGSEIPAASELRRGFMTGFHGTAGLAVVTQTEALLFVDSRYWIAAEKAMDPSLWKLRKVDPRAMVEGGFQDYLCNLPAGSRIGVDARLIPPALKVSLDAGLPAGSKLVCQLDNLVDEVWENKPMRSTDPVNVHPLKFTGRAADSKLAELRETIVAFSSSASYLVTPLDDLAWLLNLRGNDMFNQPFFYAYLFVSSTDAVLFIDPRKVTSEVEEYLTSLGVRTKPYSTVWDFLKAETQRDPKSKVLVDPKASYAVINVLSSKATIIASPINAAKAIKNSVEIQGFYNANLRDSVAMVRWYGWLEEQVVKKKKAVTEYQAQTKLNKYRSMEKYWGGPCNFISAYGPSAALPHYEAEEEDSLVIGRDAPYLIDSGQQYLDATIDTTRTVHFGTPTKEHKRAFTRVLQAHIAIDALIFPAGTTGTNLDGIVRHHLWKDGMNFGHGPGHGIGSYGVVHESSTGISVPFVLKPGHVVTNEPGFYDEGKFGCRIESTIVAVKKKTLREFGGDIWMGFDRFTMIPIQSKLVDFSLLTKEETAWLDAHNKLSYEKLRPLLKKVGDKRALALLGKFF</sequence>
<feature type="domain" description="Peptidase M24" evidence="7">
    <location>
        <begin position="390"/>
        <end position="591"/>
    </location>
</feature>
<evidence type="ECO:0000256" key="4">
    <source>
        <dbReference type="ARBA" id="ARBA00022801"/>
    </source>
</evidence>
<keyword evidence="4" id="KW-0378">Hydrolase</keyword>
<dbReference type="InterPro" id="IPR032416">
    <property type="entry name" value="Peptidase_M24_C"/>
</dbReference>
<dbReference type="Pfam" id="PF16188">
    <property type="entry name" value="Peptidase_M24_C"/>
    <property type="match status" value="1"/>
</dbReference>
<dbReference type="Pfam" id="PF00557">
    <property type="entry name" value="Peptidase_M24"/>
    <property type="match status" value="1"/>
</dbReference>
<evidence type="ECO:0000256" key="6">
    <source>
        <dbReference type="SAM" id="MobiDB-lite"/>
    </source>
</evidence>
<reference evidence="10" key="1">
    <citation type="submission" date="2023-03" db="EMBL/GenBank/DDBJ databases">
        <title>Massive genome expansion in bonnet fungi (Mycena s.s.) driven by repeated elements and novel gene families across ecological guilds.</title>
        <authorList>
            <consortium name="Lawrence Berkeley National Laboratory"/>
            <person name="Harder C.B."/>
            <person name="Miyauchi S."/>
            <person name="Viragh M."/>
            <person name="Kuo A."/>
            <person name="Thoen E."/>
            <person name="Andreopoulos B."/>
            <person name="Lu D."/>
            <person name="Skrede I."/>
            <person name="Drula E."/>
            <person name="Henrissat B."/>
            <person name="Morin E."/>
            <person name="Kohler A."/>
            <person name="Barry K."/>
            <person name="LaButti K."/>
            <person name="Morin E."/>
            <person name="Salamov A."/>
            <person name="Lipzen A."/>
            <person name="Mereny Z."/>
            <person name="Hegedus B."/>
            <person name="Baldrian P."/>
            <person name="Stursova M."/>
            <person name="Weitz H."/>
            <person name="Taylor A."/>
            <person name="Grigoriev I.V."/>
            <person name="Nagy L.G."/>
            <person name="Martin F."/>
            <person name="Kauserud H."/>
        </authorList>
    </citation>
    <scope>NUCLEOTIDE SEQUENCE</scope>
    <source>
        <strain evidence="10">CBHHK002</strain>
    </source>
</reference>
<dbReference type="InterPro" id="IPR050422">
    <property type="entry name" value="X-Pro_aminopeptidase_P"/>
</dbReference>
<keyword evidence="10" id="KW-0031">Aminopeptidase</keyword>
<protein>
    <submittedName>
        <fullName evidence="10">Aminopeptidase P, cytoplasmic</fullName>
    </submittedName>
</protein>
<dbReference type="AlphaFoldDB" id="A0AAD7F7F1"/>
<keyword evidence="11" id="KW-1185">Reference proteome</keyword>
<comment type="cofactor">
    <cofactor evidence="1">
        <name>Mn(2+)</name>
        <dbReference type="ChEBI" id="CHEBI:29035"/>
    </cofactor>
</comment>
<dbReference type="GO" id="GO:0046872">
    <property type="term" value="F:metal ion binding"/>
    <property type="evidence" value="ECO:0007669"/>
    <property type="project" value="UniProtKB-KW"/>
</dbReference>
<evidence type="ECO:0000313" key="11">
    <source>
        <dbReference type="Proteomes" id="UP001218218"/>
    </source>
</evidence>
<feature type="domain" description="Creatinase N-terminal" evidence="8">
    <location>
        <begin position="77"/>
        <end position="215"/>
    </location>
</feature>
<dbReference type="Proteomes" id="UP001218218">
    <property type="component" value="Unassembled WGS sequence"/>
</dbReference>
<dbReference type="SUPFAM" id="SSF53092">
    <property type="entry name" value="Creatinase/prolidase N-terminal domain"/>
    <property type="match status" value="1"/>
</dbReference>
<dbReference type="PANTHER" id="PTHR43763">
    <property type="entry name" value="XAA-PRO AMINOPEPTIDASE 1"/>
    <property type="match status" value="1"/>
</dbReference>
<comment type="caution">
    <text evidence="10">The sequence shown here is derived from an EMBL/GenBank/DDBJ whole genome shotgun (WGS) entry which is preliminary data.</text>
</comment>
<evidence type="ECO:0000256" key="5">
    <source>
        <dbReference type="ARBA" id="ARBA00023211"/>
    </source>
</evidence>
<evidence type="ECO:0000256" key="1">
    <source>
        <dbReference type="ARBA" id="ARBA00001936"/>
    </source>
</evidence>
<dbReference type="GO" id="GO:0005737">
    <property type="term" value="C:cytoplasm"/>
    <property type="evidence" value="ECO:0007669"/>
    <property type="project" value="UniProtKB-ARBA"/>
</dbReference>
<dbReference type="FunFam" id="3.90.230.10:FF:000007">
    <property type="entry name" value="Xaa-Pro aminopeptidase P"/>
    <property type="match status" value="1"/>
</dbReference>
<feature type="domain" description="Peptidase M24 C-terminal" evidence="9">
    <location>
        <begin position="606"/>
        <end position="653"/>
    </location>
</feature>
<dbReference type="GO" id="GO:0004177">
    <property type="term" value="F:aminopeptidase activity"/>
    <property type="evidence" value="ECO:0007669"/>
    <property type="project" value="UniProtKB-KW"/>
</dbReference>
<keyword evidence="3" id="KW-0479">Metal-binding</keyword>
<dbReference type="InterPro" id="IPR036005">
    <property type="entry name" value="Creatinase/aminopeptidase-like"/>
</dbReference>
<dbReference type="Gene3D" id="3.40.350.10">
    <property type="entry name" value="Creatinase/prolidase N-terminal domain"/>
    <property type="match status" value="2"/>
</dbReference>
<keyword evidence="10" id="KW-0645">Protease</keyword>
<evidence type="ECO:0000259" key="8">
    <source>
        <dbReference type="Pfam" id="PF01321"/>
    </source>
</evidence>
<gene>
    <name evidence="10" type="ORF">DFH08DRAFT_30913</name>
</gene>
<dbReference type="PANTHER" id="PTHR43763:SF17">
    <property type="entry name" value="AMINOPEPTIDASE P, CYTOPLASMIC-RELATED"/>
    <property type="match status" value="1"/>
</dbReference>